<organism evidence="2 3">
    <name type="scientific">Dyadobacter fanqingshengii</name>
    <dbReference type="NCBI Taxonomy" id="2906443"/>
    <lineage>
        <taxon>Bacteria</taxon>
        <taxon>Pseudomonadati</taxon>
        <taxon>Bacteroidota</taxon>
        <taxon>Cytophagia</taxon>
        <taxon>Cytophagales</taxon>
        <taxon>Spirosomataceae</taxon>
        <taxon>Dyadobacter</taxon>
    </lineage>
</organism>
<keyword evidence="1" id="KW-0472">Membrane</keyword>
<comment type="caution">
    <text evidence="2">The sequence shown here is derived from an EMBL/GenBank/DDBJ whole genome shotgun (WGS) entry which is preliminary data.</text>
</comment>
<reference evidence="2" key="1">
    <citation type="submission" date="2021-12" db="EMBL/GenBank/DDBJ databases">
        <title>Novel species in genus Dyadobacter.</title>
        <authorList>
            <person name="Ma C."/>
        </authorList>
    </citation>
    <scope>NUCLEOTIDE SEQUENCE</scope>
    <source>
        <strain evidence="2">CY399</strain>
    </source>
</reference>
<keyword evidence="1" id="KW-0812">Transmembrane</keyword>
<proteinExistence type="predicted"/>
<sequence length="202" mass="23911">MNTFLIFFFVFGIFAWCIWKLLNYTRNTIGENSPLKVVRVYQIGEWQYFLKFENLVFYYMLVIGFLTAKAAFSILTSDINLALTRILIFIFGLIPMAGSVFYFVLDFNHWENIRNVILTTNPVAHELELTFPHGTLLLRDGDLEKVVITYNEAKLRFSYITYYLKDGRQFTLSDRMPGMEVIQEYFRKIPTEYCKKGFPYIK</sequence>
<gene>
    <name evidence="2" type="ORF">LXM24_19820</name>
</gene>
<evidence type="ECO:0000313" key="2">
    <source>
        <dbReference type="EMBL" id="MCF0042361.1"/>
    </source>
</evidence>
<evidence type="ECO:0008006" key="4">
    <source>
        <dbReference type="Google" id="ProtNLM"/>
    </source>
</evidence>
<accession>A0A9X1PBU7</accession>
<keyword evidence="1" id="KW-1133">Transmembrane helix</keyword>
<dbReference type="EMBL" id="JAJTTA010000003">
    <property type="protein sequence ID" value="MCF0042361.1"/>
    <property type="molecule type" value="Genomic_DNA"/>
</dbReference>
<feature type="transmembrane region" description="Helical" evidence="1">
    <location>
        <begin position="82"/>
        <end position="105"/>
    </location>
</feature>
<protein>
    <recommendedName>
        <fullName evidence="4">DUF5673 domain-containing protein</fullName>
    </recommendedName>
</protein>
<keyword evidence="3" id="KW-1185">Reference proteome</keyword>
<feature type="transmembrane region" description="Helical" evidence="1">
    <location>
        <begin position="6"/>
        <end position="22"/>
    </location>
</feature>
<evidence type="ECO:0000256" key="1">
    <source>
        <dbReference type="SAM" id="Phobius"/>
    </source>
</evidence>
<dbReference type="AlphaFoldDB" id="A0A9X1PBU7"/>
<evidence type="ECO:0000313" key="3">
    <source>
        <dbReference type="Proteomes" id="UP001139700"/>
    </source>
</evidence>
<dbReference type="RefSeq" id="WP_234615211.1">
    <property type="nucleotide sequence ID" value="NZ_CP098806.1"/>
</dbReference>
<name>A0A9X1PBU7_9BACT</name>
<feature type="transmembrane region" description="Helical" evidence="1">
    <location>
        <begin position="56"/>
        <end position="76"/>
    </location>
</feature>
<dbReference type="Proteomes" id="UP001139700">
    <property type="component" value="Unassembled WGS sequence"/>
</dbReference>